<dbReference type="AlphaFoldDB" id="A0A6N6MSM5"/>
<protein>
    <recommendedName>
        <fullName evidence="8">Cation transporter</fullName>
    </recommendedName>
</protein>
<feature type="transmembrane region" description="Helical" evidence="5">
    <location>
        <begin position="176"/>
        <end position="198"/>
    </location>
</feature>
<gene>
    <name evidence="6" type="ORF">F6X51_18955</name>
</gene>
<dbReference type="RefSeq" id="WP_150965238.1">
    <property type="nucleotide sequence ID" value="NZ_VZZJ01000018.1"/>
</dbReference>
<evidence type="ECO:0000256" key="3">
    <source>
        <dbReference type="ARBA" id="ARBA00022989"/>
    </source>
</evidence>
<accession>A0A6N6MSM5</accession>
<keyword evidence="7" id="KW-1185">Reference proteome</keyword>
<feature type="transmembrane region" description="Helical" evidence="5">
    <location>
        <begin position="153"/>
        <end position="170"/>
    </location>
</feature>
<dbReference type="Gene3D" id="1.20.1510.10">
    <property type="entry name" value="Cation efflux protein transmembrane domain"/>
    <property type="match status" value="1"/>
</dbReference>
<keyword evidence="3 5" id="KW-1133">Transmembrane helix</keyword>
<feature type="transmembrane region" description="Helical" evidence="5">
    <location>
        <begin position="81"/>
        <end position="102"/>
    </location>
</feature>
<name>A0A6N6MSM5_9HYPH</name>
<evidence type="ECO:0008006" key="8">
    <source>
        <dbReference type="Google" id="ProtNLM"/>
    </source>
</evidence>
<evidence type="ECO:0000256" key="5">
    <source>
        <dbReference type="SAM" id="Phobius"/>
    </source>
</evidence>
<dbReference type="InterPro" id="IPR027469">
    <property type="entry name" value="Cation_efflux_TMD_sf"/>
</dbReference>
<keyword evidence="4 5" id="KW-0472">Membrane</keyword>
<dbReference type="GO" id="GO:0016020">
    <property type="term" value="C:membrane"/>
    <property type="evidence" value="ECO:0007669"/>
    <property type="project" value="UniProtKB-SubCell"/>
</dbReference>
<feature type="transmembrane region" description="Helical" evidence="5">
    <location>
        <begin position="52"/>
        <end position="69"/>
    </location>
</feature>
<comment type="subcellular location">
    <subcellularLocation>
        <location evidence="1">Membrane</location>
        <topology evidence="1">Multi-pass membrane protein</topology>
    </subcellularLocation>
</comment>
<evidence type="ECO:0000313" key="7">
    <source>
        <dbReference type="Proteomes" id="UP000441523"/>
    </source>
</evidence>
<evidence type="ECO:0000256" key="4">
    <source>
        <dbReference type="ARBA" id="ARBA00023136"/>
    </source>
</evidence>
<feature type="transmembrane region" description="Helical" evidence="5">
    <location>
        <begin position="114"/>
        <end position="132"/>
    </location>
</feature>
<reference evidence="6 7" key="1">
    <citation type="submission" date="2019-09" db="EMBL/GenBank/DDBJ databases">
        <title>YIM 132548 draft genome.</title>
        <authorList>
            <person name="Jiang L."/>
        </authorList>
    </citation>
    <scope>NUCLEOTIDE SEQUENCE [LARGE SCALE GENOMIC DNA]</scope>
    <source>
        <strain evidence="6 7">YIM 132548</strain>
    </source>
</reference>
<feature type="transmembrane region" description="Helical" evidence="5">
    <location>
        <begin position="21"/>
        <end position="40"/>
    </location>
</feature>
<proteinExistence type="predicted"/>
<dbReference type="Proteomes" id="UP000441523">
    <property type="component" value="Unassembled WGS sequence"/>
</dbReference>
<dbReference type="SUPFAM" id="SSF161111">
    <property type="entry name" value="Cation efflux protein transmembrane domain-like"/>
    <property type="match status" value="1"/>
</dbReference>
<organism evidence="6 7">
    <name type="scientific">Methylobacterium planeticum</name>
    <dbReference type="NCBI Taxonomy" id="2615211"/>
    <lineage>
        <taxon>Bacteria</taxon>
        <taxon>Pseudomonadati</taxon>
        <taxon>Pseudomonadota</taxon>
        <taxon>Alphaproteobacteria</taxon>
        <taxon>Hyphomicrobiales</taxon>
        <taxon>Methylobacteriaceae</taxon>
        <taxon>Methylobacterium</taxon>
    </lineage>
</organism>
<evidence type="ECO:0000256" key="2">
    <source>
        <dbReference type="ARBA" id="ARBA00022692"/>
    </source>
</evidence>
<evidence type="ECO:0000256" key="1">
    <source>
        <dbReference type="ARBA" id="ARBA00004141"/>
    </source>
</evidence>
<comment type="caution">
    <text evidence="6">The sequence shown here is derived from an EMBL/GenBank/DDBJ whole genome shotgun (WGS) entry which is preliminary data.</text>
</comment>
<keyword evidence="2 5" id="KW-0812">Transmembrane</keyword>
<evidence type="ECO:0000313" key="6">
    <source>
        <dbReference type="EMBL" id="KAB1071643.1"/>
    </source>
</evidence>
<sequence length="216" mass="23197">MLLSADKQGPRASRRFDYKRTVWMIAAGTLLFALAEAAWANAIGSKDLLKDASGFGYDIALNAIAAFVIGRSAQTERRSAFIIGALLAATGIDGLSDLWVDLHNPDASNIEEVFASNLVAVVVASFAALALLRFRLDENPLIKATWLNARNDAVAAILTLVLSLLAHLAPVRWPEYALELMSVIFSFQAASVVLLAAWRDARKGTLDAAEAAGTQR</sequence>
<dbReference type="EMBL" id="VZZJ01000018">
    <property type="protein sequence ID" value="KAB1071643.1"/>
    <property type="molecule type" value="Genomic_DNA"/>
</dbReference>